<feature type="binding site" evidence="8">
    <location>
        <position position="442"/>
    </location>
    <ligand>
        <name>Ca(2+)</name>
        <dbReference type="ChEBI" id="CHEBI:29108"/>
    </ligand>
</feature>
<dbReference type="InterPro" id="IPR023828">
    <property type="entry name" value="Peptidase_S8_Ser-AS"/>
</dbReference>
<evidence type="ECO:0000259" key="10">
    <source>
        <dbReference type="PROSITE" id="PS51695"/>
    </source>
</evidence>
<feature type="binding site" evidence="8">
    <location>
        <position position="461"/>
    </location>
    <ligand>
        <name>Ca(2+)</name>
        <dbReference type="ChEBI" id="CHEBI:29108"/>
    </ligand>
</feature>
<feature type="active site" description="Charge relay system" evidence="8">
    <location>
        <position position="226"/>
    </location>
</feature>
<evidence type="ECO:0000256" key="6">
    <source>
        <dbReference type="ARBA" id="ARBA00022837"/>
    </source>
</evidence>
<dbReference type="AlphaFoldDB" id="A0A2J6SG13"/>
<dbReference type="RefSeq" id="XP_024726601.1">
    <property type="nucleotide sequence ID" value="XM_024886182.1"/>
</dbReference>
<protein>
    <submittedName>
        <fullName evidence="11">Subtilisin-like protein</fullName>
    </submittedName>
</protein>
<feature type="domain" description="Peptidase S53" evidence="10">
    <location>
        <begin position="141"/>
        <end position="483"/>
    </location>
</feature>
<dbReference type="Proteomes" id="UP000235371">
    <property type="component" value="Unassembled WGS sequence"/>
</dbReference>
<keyword evidence="7" id="KW-0865">Zymogen</keyword>
<evidence type="ECO:0000256" key="5">
    <source>
        <dbReference type="ARBA" id="ARBA00022825"/>
    </source>
</evidence>
<dbReference type="GO" id="GO:0005576">
    <property type="term" value="C:extracellular region"/>
    <property type="evidence" value="ECO:0007669"/>
    <property type="project" value="UniProtKB-SubCell"/>
</dbReference>
<dbReference type="OrthoDB" id="409122at2759"/>
<comment type="cofactor">
    <cofactor evidence="8">
        <name>Ca(2+)</name>
        <dbReference type="ChEBI" id="CHEBI:29108"/>
    </cofactor>
    <text evidence="8">Binds 1 Ca(2+) ion per subunit.</text>
</comment>
<proteinExistence type="predicted"/>
<dbReference type="GO" id="GO:0046872">
    <property type="term" value="F:metal ion binding"/>
    <property type="evidence" value="ECO:0007669"/>
    <property type="project" value="UniProtKB-UniRule"/>
</dbReference>
<dbReference type="GO" id="GO:0006508">
    <property type="term" value="P:proteolysis"/>
    <property type="evidence" value="ECO:0007669"/>
    <property type="project" value="UniProtKB-KW"/>
</dbReference>
<keyword evidence="6 8" id="KW-0106">Calcium</keyword>
<dbReference type="EMBL" id="KZ613919">
    <property type="protein sequence ID" value="PMD49697.1"/>
    <property type="molecule type" value="Genomic_DNA"/>
</dbReference>
<feature type="chain" id="PRO_5014428153" evidence="9">
    <location>
        <begin position="18"/>
        <end position="490"/>
    </location>
</feature>
<name>A0A2J6SG13_9HELO</name>
<dbReference type="PANTHER" id="PTHR14218">
    <property type="entry name" value="PROTEASE S8 TRIPEPTIDYL PEPTIDASE I CLN2"/>
    <property type="match status" value="1"/>
</dbReference>
<dbReference type="SMART" id="SM00944">
    <property type="entry name" value="Pro-kuma_activ"/>
    <property type="match status" value="1"/>
</dbReference>
<dbReference type="CDD" id="cd04056">
    <property type="entry name" value="Peptidases_S53"/>
    <property type="match status" value="1"/>
</dbReference>
<feature type="binding site" evidence="8">
    <location>
        <position position="443"/>
    </location>
    <ligand>
        <name>Ca(2+)</name>
        <dbReference type="ChEBI" id="CHEBI:29108"/>
    </ligand>
</feature>
<evidence type="ECO:0000256" key="9">
    <source>
        <dbReference type="SAM" id="SignalP"/>
    </source>
</evidence>
<feature type="signal peptide" evidence="9">
    <location>
        <begin position="1"/>
        <end position="17"/>
    </location>
</feature>
<dbReference type="InterPro" id="IPR030400">
    <property type="entry name" value="Sedolisin_dom"/>
</dbReference>
<dbReference type="PANTHER" id="PTHR14218:SF39">
    <property type="entry name" value="PEPTIDASE S53 DOMAIN-CONTAINING PROTEIN"/>
    <property type="match status" value="1"/>
</dbReference>
<dbReference type="InterPro" id="IPR015366">
    <property type="entry name" value="S53_propep"/>
</dbReference>
<dbReference type="SUPFAM" id="SSF54897">
    <property type="entry name" value="Protease propeptides/inhibitors"/>
    <property type="match status" value="1"/>
</dbReference>
<keyword evidence="3 8" id="KW-0479">Metal-binding</keyword>
<gene>
    <name evidence="11" type="ORF">K444DRAFT_657700</name>
</gene>
<dbReference type="InterPro" id="IPR036852">
    <property type="entry name" value="Peptidase_S8/S53_dom_sf"/>
</dbReference>
<dbReference type="GO" id="GO:0008240">
    <property type="term" value="F:tripeptidyl-peptidase activity"/>
    <property type="evidence" value="ECO:0007669"/>
    <property type="project" value="TreeGrafter"/>
</dbReference>
<keyword evidence="4 8" id="KW-0378">Hydrolase</keyword>
<feature type="active site" description="Charge relay system" evidence="8">
    <location>
        <position position="230"/>
    </location>
</feature>
<dbReference type="PROSITE" id="PS00138">
    <property type="entry name" value="SUBTILASE_SER"/>
    <property type="match status" value="1"/>
</dbReference>
<dbReference type="SUPFAM" id="SSF52743">
    <property type="entry name" value="Subtilisin-like"/>
    <property type="match status" value="1"/>
</dbReference>
<accession>A0A2J6SG13</accession>
<evidence type="ECO:0000256" key="7">
    <source>
        <dbReference type="ARBA" id="ARBA00023145"/>
    </source>
</evidence>
<dbReference type="GeneID" id="36594259"/>
<evidence type="ECO:0000256" key="2">
    <source>
        <dbReference type="ARBA" id="ARBA00022670"/>
    </source>
</evidence>
<keyword evidence="5 8" id="KW-0720">Serine protease</keyword>
<dbReference type="PROSITE" id="PS51695">
    <property type="entry name" value="SEDOLISIN"/>
    <property type="match status" value="1"/>
</dbReference>
<evidence type="ECO:0000313" key="11">
    <source>
        <dbReference type="EMBL" id="PMD49697.1"/>
    </source>
</evidence>
<dbReference type="CDD" id="cd11377">
    <property type="entry name" value="Pro-peptidase_S53"/>
    <property type="match status" value="1"/>
</dbReference>
<feature type="active site" description="Charge relay system" evidence="8">
    <location>
        <position position="400"/>
    </location>
</feature>
<dbReference type="Pfam" id="PF09286">
    <property type="entry name" value="Pro-kuma_activ"/>
    <property type="match status" value="1"/>
</dbReference>
<organism evidence="11 12">
    <name type="scientific">Hyaloscypha bicolor E</name>
    <dbReference type="NCBI Taxonomy" id="1095630"/>
    <lineage>
        <taxon>Eukaryota</taxon>
        <taxon>Fungi</taxon>
        <taxon>Dikarya</taxon>
        <taxon>Ascomycota</taxon>
        <taxon>Pezizomycotina</taxon>
        <taxon>Leotiomycetes</taxon>
        <taxon>Helotiales</taxon>
        <taxon>Hyaloscyphaceae</taxon>
        <taxon>Hyaloscypha</taxon>
        <taxon>Hyaloscypha bicolor</taxon>
    </lineage>
</organism>
<keyword evidence="9" id="KW-0732">Signal</keyword>
<reference evidence="11 12" key="1">
    <citation type="submission" date="2016-04" db="EMBL/GenBank/DDBJ databases">
        <title>A degradative enzymes factory behind the ericoid mycorrhizal symbiosis.</title>
        <authorList>
            <consortium name="DOE Joint Genome Institute"/>
            <person name="Martino E."/>
            <person name="Morin E."/>
            <person name="Grelet G."/>
            <person name="Kuo A."/>
            <person name="Kohler A."/>
            <person name="Daghino S."/>
            <person name="Barry K."/>
            <person name="Choi C."/>
            <person name="Cichocki N."/>
            <person name="Clum A."/>
            <person name="Copeland A."/>
            <person name="Hainaut M."/>
            <person name="Haridas S."/>
            <person name="Labutti K."/>
            <person name="Lindquist E."/>
            <person name="Lipzen A."/>
            <person name="Khouja H.-R."/>
            <person name="Murat C."/>
            <person name="Ohm R."/>
            <person name="Olson A."/>
            <person name="Spatafora J."/>
            <person name="Veneault-Fourrey C."/>
            <person name="Henrissat B."/>
            <person name="Grigoriev I."/>
            <person name="Martin F."/>
            <person name="Perotto S."/>
        </authorList>
    </citation>
    <scope>NUCLEOTIDE SEQUENCE [LARGE SCALE GENOMIC DNA]</scope>
    <source>
        <strain evidence="11 12">E</strain>
    </source>
</reference>
<dbReference type="GO" id="GO:0004252">
    <property type="term" value="F:serine-type endopeptidase activity"/>
    <property type="evidence" value="ECO:0007669"/>
    <property type="project" value="UniProtKB-UniRule"/>
</dbReference>
<sequence>MLTSIGLTALLTLLAAASPLRVRTPYAVRESHLQGNFNELERHLYQVSNPSHEQYGQHLSTHEVNALVKPMDEALDLVHSWVEDNGIKTSNCEYSPAKDWIKLSPPINAIENLLSTEYSVFQYSEGGNTNPAIATACNAALVTPLCLRALYGTVKYTVQSTNTNKIALNDFLGESNNRSDTKIFLQKYRPDAVSGVDTFKVEIIAGRKDEQTQDTAAELAAGKDTEGNLDSETLISMAYPIPLIPYRTGGHQPFTPDFLPHVISTSYADDEQTVPLSYALSVCSSFAQLGARGVSLFSGSGDFGVGPPGDCLANDEYHASTFLARFPTSCPYITSVGATKFIPEIVATDGKNKFASGGGVGKQILGLYNPSGRAYPDLAAQGYHYSTIWNGTLLPLDGTSASTPTAAAIFSLVNDDLIAKGKPPMGFLNPWLYSVGYKGFMDVVHGSAVGCGTHGFPAKKGRDAVTGFGTPWFPSIGELAANASAIVLKR</sequence>
<dbReference type="InterPro" id="IPR050819">
    <property type="entry name" value="Tripeptidyl-peptidase_I"/>
</dbReference>
<dbReference type="Gene3D" id="3.40.50.200">
    <property type="entry name" value="Peptidase S8/S53 domain"/>
    <property type="match status" value="1"/>
</dbReference>
<evidence type="ECO:0000313" key="12">
    <source>
        <dbReference type="Proteomes" id="UP000235371"/>
    </source>
</evidence>
<feature type="binding site" evidence="8">
    <location>
        <position position="463"/>
    </location>
    <ligand>
        <name>Ca(2+)</name>
        <dbReference type="ChEBI" id="CHEBI:29108"/>
    </ligand>
</feature>
<comment type="subcellular location">
    <subcellularLocation>
        <location evidence="1">Secreted</location>
        <location evidence="1">Extracellular space</location>
    </subcellularLocation>
</comment>
<keyword evidence="12" id="KW-1185">Reference proteome</keyword>
<dbReference type="STRING" id="1095630.A0A2J6SG13"/>
<evidence type="ECO:0000256" key="3">
    <source>
        <dbReference type="ARBA" id="ARBA00022723"/>
    </source>
</evidence>
<evidence type="ECO:0000256" key="4">
    <source>
        <dbReference type="ARBA" id="ARBA00022801"/>
    </source>
</evidence>
<dbReference type="InParanoid" id="A0A2J6SG13"/>
<evidence type="ECO:0000256" key="1">
    <source>
        <dbReference type="ARBA" id="ARBA00004239"/>
    </source>
</evidence>
<evidence type="ECO:0000256" key="8">
    <source>
        <dbReference type="PROSITE-ProRule" id="PRU01032"/>
    </source>
</evidence>
<keyword evidence="2 8" id="KW-0645">Protease</keyword>